<dbReference type="Gene3D" id="3.40.720.10">
    <property type="entry name" value="Alkaline Phosphatase, subunit A"/>
    <property type="match status" value="2"/>
</dbReference>
<gene>
    <name evidence="4" type="ORF">EFL26_23070</name>
</gene>
<dbReference type="EMBL" id="RJSF01000049">
    <property type="protein sequence ID" value="RNM11047.1"/>
    <property type="molecule type" value="Genomic_DNA"/>
</dbReference>
<dbReference type="Pfam" id="PF04185">
    <property type="entry name" value="Phosphoesterase"/>
    <property type="match status" value="1"/>
</dbReference>
<dbReference type="Proteomes" id="UP000279994">
    <property type="component" value="Unassembled WGS sequence"/>
</dbReference>
<dbReference type="PANTHER" id="PTHR31956:SF1">
    <property type="entry name" value="NON-SPECIFIC PHOSPHOLIPASE C1"/>
    <property type="match status" value="1"/>
</dbReference>
<evidence type="ECO:0000256" key="1">
    <source>
        <dbReference type="ARBA" id="ARBA00022801"/>
    </source>
</evidence>
<organism evidence="4 5">
    <name type="scientific">Nocardioides pocheonensis</name>
    <dbReference type="NCBI Taxonomy" id="661485"/>
    <lineage>
        <taxon>Bacteria</taxon>
        <taxon>Bacillati</taxon>
        <taxon>Actinomycetota</taxon>
        <taxon>Actinomycetes</taxon>
        <taxon>Propionibacteriales</taxon>
        <taxon>Nocardioidaceae</taxon>
        <taxon>Nocardioides</taxon>
    </lineage>
</organism>
<sequence>MSGKVRTIILVTIAALALVVVPTAQGTGAQAARKKPTIGGYKHLVVIFEENHSFDNLYGGWGRVGAQTVNGLHKPKARRSQVDQAGHPITCLLQNDANLVTTSQTVTWLDGTTHPGALTPRCSGTTARGVAFDSHFTSSKPFRIPTYIKPADRTCAPPTVFAANGVQKGDPQGLPGGCTRDLVHRFYQEQYQLDHGRQDRYATGSDAVGLTVGRYRTRKLPVYRYLHSRKGPNYVVADHFFQGAFGGSFLNHQYLVAAQPPQWDTSQLAIPAGKNSVLDAAGFPNKNYPLYNPDPAVAYNDAVLTQSCGLPTTVSGFACGNYAVNTMQPSWAPSGGGSNVLPGINDVDPTKPFYETNIGDEMSAKHISWNWYAGGWDAAAAGHPDPLFQYHHQPLNYFQNYAPGMPGRAHLKDETAFFAAAHAGTLPKVSFVKPIGEENEHPGYASTHSGERHLVRLIKAALRGPDGKDTLVVVTYDEFGGQRDHMAPPGQGSHAGVAPADQFGPGTRIPALIIGGRFSHSGVDHGWHDTTSILATIERAYGLAPLSTRDARVSTLRSALMIGRRGHS</sequence>
<keyword evidence="5" id="KW-1185">Reference proteome</keyword>
<dbReference type="AlphaFoldDB" id="A0A3N0GF05"/>
<proteinExistence type="predicted"/>
<evidence type="ECO:0000256" key="3">
    <source>
        <dbReference type="SAM" id="SignalP"/>
    </source>
</evidence>
<evidence type="ECO:0000313" key="4">
    <source>
        <dbReference type="EMBL" id="RNM11047.1"/>
    </source>
</evidence>
<name>A0A3N0GF05_9ACTN</name>
<comment type="caution">
    <text evidence="4">The sequence shown here is derived from an EMBL/GenBank/DDBJ whole genome shotgun (WGS) entry which is preliminary data.</text>
</comment>
<evidence type="ECO:0000313" key="5">
    <source>
        <dbReference type="Proteomes" id="UP000279994"/>
    </source>
</evidence>
<dbReference type="OrthoDB" id="4181857at2"/>
<dbReference type="GO" id="GO:0042578">
    <property type="term" value="F:phosphoric ester hydrolase activity"/>
    <property type="evidence" value="ECO:0007669"/>
    <property type="project" value="UniProtKB-ARBA"/>
</dbReference>
<dbReference type="PANTHER" id="PTHR31956">
    <property type="entry name" value="NON-SPECIFIC PHOSPHOLIPASE C4-RELATED"/>
    <property type="match status" value="1"/>
</dbReference>
<keyword evidence="1" id="KW-0378">Hydrolase</keyword>
<accession>A0A3N0GF05</accession>
<keyword evidence="2" id="KW-0843">Virulence</keyword>
<feature type="chain" id="PRO_5039412402" evidence="3">
    <location>
        <begin position="27"/>
        <end position="568"/>
    </location>
</feature>
<keyword evidence="3" id="KW-0732">Signal</keyword>
<dbReference type="RefSeq" id="WP_123225284.1">
    <property type="nucleotide sequence ID" value="NZ_RJSF01000049.1"/>
</dbReference>
<feature type="signal peptide" evidence="3">
    <location>
        <begin position="1"/>
        <end position="26"/>
    </location>
</feature>
<reference evidence="4 5" key="1">
    <citation type="submission" date="2018-11" db="EMBL/GenBank/DDBJ databases">
        <authorList>
            <person name="Li F."/>
        </authorList>
    </citation>
    <scope>NUCLEOTIDE SEQUENCE [LARGE SCALE GENOMIC DNA]</scope>
    <source>
        <strain evidence="4 5">Gsoil 818</strain>
    </source>
</reference>
<dbReference type="CDD" id="cd16013">
    <property type="entry name" value="AcpA"/>
    <property type="match status" value="1"/>
</dbReference>
<dbReference type="InterPro" id="IPR017850">
    <property type="entry name" value="Alkaline_phosphatase_core_sf"/>
</dbReference>
<dbReference type="InterPro" id="IPR007312">
    <property type="entry name" value="Phosphoesterase"/>
</dbReference>
<protein>
    <submittedName>
        <fullName evidence="4">Phosphoesterase</fullName>
    </submittedName>
</protein>
<evidence type="ECO:0000256" key="2">
    <source>
        <dbReference type="ARBA" id="ARBA00023026"/>
    </source>
</evidence>